<reference evidence="1 2" key="1">
    <citation type="submission" date="2019-06" db="EMBL/GenBank/DDBJ databases">
        <title>Description of Kitasatospora acidophila sp. nov. isolated from pine grove soil, and reclassification of Streptomyces novaecaesareae to Kitasatospora novaeceasareae comb. nov.</title>
        <authorList>
            <person name="Kim M.J."/>
        </authorList>
    </citation>
    <scope>NUCLEOTIDE SEQUENCE [LARGE SCALE GENOMIC DNA]</scope>
    <source>
        <strain evidence="1 2">MMS16-CNU292</strain>
    </source>
</reference>
<dbReference type="EMBL" id="VIGB01000003">
    <property type="protein sequence ID" value="TQF02637.1"/>
    <property type="molecule type" value="Genomic_DNA"/>
</dbReference>
<dbReference type="OrthoDB" id="3872890at2"/>
<organism evidence="1 2">
    <name type="scientific">Kitasatospora acidiphila</name>
    <dbReference type="NCBI Taxonomy" id="2567942"/>
    <lineage>
        <taxon>Bacteria</taxon>
        <taxon>Bacillati</taxon>
        <taxon>Actinomycetota</taxon>
        <taxon>Actinomycetes</taxon>
        <taxon>Kitasatosporales</taxon>
        <taxon>Streptomycetaceae</taxon>
        <taxon>Kitasatospora</taxon>
    </lineage>
</organism>
<name>A0A540W0Z8_9ACTN</name>
<protein>
    <submittedName>
        <fullName evidence="1">Uncharacterized protein</fullName>
    </submittedName>
</protein>
<dbReference type="RefSeq" id="WP_141633327.1">
    <property type="nucleotide sequence ID" value="NZ_VIGB01000003.1"/>
</dbReference>
<comment type="caution">
    <text evidence="1">The sequence shown here is derived from an EMBL/GenBank/DDBJ whole genome shotgun (WGS) entry which is preliminary data.</text>
</comment>
<sequence length="79" mass="8572">MGVLITLVDKGAHVERTTVAHLDVETVPDAALQVRVTVDLDIHAGPGEQLALALTRRQAEQFLHDLAARLGRRLIGVSR</sequence>
<evidence type="ECO:0000313" key="2">
    <source>
        <dbReference type="Proteomes" id="UP000319103"/>
    </source>
</evidence>
<dbReference type="AlphaFoldDB" id="A0A540W0Z8"/>
<dbReference type="Proteomes" id="UP000319103">
    <property type="component" value="Unassembled WGS sequence"/>
</dbReference>
<evidence type="ECO:0000313" key="1">
    <source>
        <dbReference type="EMBL" id="TQF02637.1"/>
    </source>
</evidence>
<accession>A0A540W0Z8</accession>
<gene>
    <name evidence="1" type="ORF">E6W39_10660</name>
</gene>
<keyword evidence="2" id="KW-1185">Reference proteome</keyword>
<proteinExistence type="predicted"/>